<dbReference type="InterPro" id="IPR009003">
    <property type="entry name" value="Peptidase_S1_PA"/>
</dbReference>
<sequence length="266" mass="29496">MKLSNRLDKHTVMIKCNNGSVGTGFFYGVEHHSGVGHNFFIVTNKHVVKDAVSAMLMTRMANAGTGDIENNKSVLIEDLQTILIPHPGDVDLCAIPINKAIIEFQKNNMTLHFFPFFQSECYEHYEHKSSLTSVEDVFMTGYPTALWDHVNNKPITRKGITASDCKENWQGKKEFLIDMACFPGSSGSPVYIYNNGTIMIDGDIFGGERLILLGILRAGPLFEAGGRVEITNVPSSVKAISETRIPMNLGVVIKAEELGFLRDKRV</sequence>
<dbReference type="InterPro" id="IPR043504">
    <property type="entry name" value="Peptidase_S1_PA_chymotrypsin"/>
</dbReference>
<gene>
    <name evidence="1" type="ORF">SAMEA4873646_01749</name>
</gene>
<evidence type="ECO:0008006" key="2">
    <source>
        <dbReference type="Google" id="ProtNLM"/>
    </source>
</evidence>
<dbReference type="AlphaFoldDB" id="A0A486NAW6"/>
<dbReference type="EMBL" id="CAAHCP010000003">
    <property type="protein sequence ID" value="VGL53590.1"/>
    <property type="molecule type" value="Genomic_DNA"/>
</dbReference>
<dbReference type="Pfam" id="PF13365">
    <property type="entry name" value="Trypsin_2"/>
    <property type="match status" value="1"/>
</dbReference>
<protein>
    <recommendedName>
        <fullName evidence="2">Serine protease</fullName>
    </recommendedName>
</protein>
<evidence type="ECO:0000313" key="1">
    <source>
        <dbReference type="EMBL" id="VGL53590.1"/>
    </source>
</evidence>
<dbReference type="Gene3D" id="2.40.10.10">
    <property type="entry name" value="Trypsin-like serine proteases"/>
    <property type="match status" value="2"/>
</dbReference>
<organism evidence="1">
    <name type="scientific">Klebsiella pneumoniae</name>
    <dbReference type="NCBI Taxonomy" id="573"/>
    <lineage>
        <taxon>Bacteria</taxon>
        <taxon>Pseudomonadati</taxon>
        <taxon>Pseudomonadota</taxon>
        <taxon>Gammaproteobacteria</taxon>
        <taxon>Enterobacterales</taxon>
        <taxon>Enterobacteriaceae</taxon>
        <taxon>Klebsiella/Raoultella group</taxon>
        <taxon>Klebsiella</taxon>
        <taxon>Klebsiella pneumoniae complex</taxon>
    </lineage>
</organism>
<reference evidence="1" key="1">
    <citation type="submission" date="2019-03" db="EMBL/GenBank/DDBJ databases">
        <authorList>
            <consortium name="Pathogen Informatics"/>
        </authorList>
    </citation>
    <scope>NUCLEOTIDE SEQUENCE</scope>
    <source>
        <strain evidence="1">5012STDY7626444</strain>
    </source>
</reference>
<accession>A0A486NAW6</accession>
<dbReference type="RefSeq" id="WP_032424775.1">
    <property type="nucleotide sequence ID" value="NZ_BILD01000004.1"/>
</dbReference>
<proteinExistence type="predicted"/>
<dbReference type="SUPFAM" id="SSF50494">
    <property type="entry name" value="Trypsin-like serine proteases"/>
    <property type="match status" value="1"/>
</dbReference>
<name>A0A486NAW6_KLEPN</name>